<dbReference type="PANTHER" id="PTHR33164:SF106">
    <property type="entry name" value="TRANSCRIPTIONAL REGULATORY PROTEIN"/>
    <property type="match status" value="1"/>
</dbReference>
<keyword evidence="3" id="KW-1185">Reference proteome</keyword>
<gene>
    <name evidence="2" type="ORF">OWR29_37080</name>
</gene>
<evidence type="ECO:0000313" key="2">
    <source>
        <dbReference type="EMBL" id="MCY1143648.1"/>
    </source>
</evidence>
<sequence>MADAQRDRLLLRLREHGTVFGELGRQFGVRMGLHTTDATALVEILSAQDRGAPLTPVELSHHIGLTKGATSALLNRLEAAGHVTRARDSADRRVVTLRATEGVDAMVDRFFDPLIERMGTMMSKYSPEQLAEFERFLDDVNAAMNSHVQEQGQSRT</sequence>
<reference evidence="2" key="1">
    <citation type="submission" date="2022-11" db="EMBL/GenBank/DDBJ databases">
        <authorList>
            <person name="Somphong A."/>
            <person name="Phongsopitanun W."/>
        </authorList>
    </citation>
    <scope>NUCLEOTIDE SEQUENCE</scope>
    <source>
        <strain evidence="2">Pm04-4</strain>
    </source>
</reference>
<accession>A0ABT4BAV0</accession>
<name>A0ABT4BAV0_9ACTN</name>
<dbReference type="InterPro" id="IPR000835">
    <property type="entry name" value="HTH_MarR-typ"/>
</dbReference>
<dbReference type="Pfam" id="PF12802">
    <property type="entry name" value="MarR_2"/>
    <property type="match status" value="1"/>
</dbReference>
<dbReference type="SMART" id="SM00347">
    <property type="entry name" value="HTH_MARR"/>
    <property type="match status" value="1"/>
</dbReference>
<protein>
    <submittedName>
        <fullName evidence="2">MarR family transcriptional regulator</fullName>
    </submittedName>
</protein>
<dbReference type="InterPro" id="IPR011991">
    <property type="entry name" value="ArsR-like_HTH"/>
</dbReference>
<dbReference type="InterPro" id="IPR036390">
    <property type="entry name" value="WH_DNA-bd_sf"/>
</dbReference>
<dbReference type="CDD" id="cd00090">
    <property type="entry name" value="HTH_ARSR"/>
    <property type="match status" value="1"/>
</dbReference>
<dbReference type="InterPro" id="IPR036388">
    <property type="entry name" value="WH-like_DNA-bd_sf"/>
</dbReference>
<evidence type="ECO:0000313" key="3">
    <source>
        <dbReference type="Proteomes" id="UP001151002"/>
    </source>
</evidence>
<organism evidence="2 3">
    <name type="scientific">Paractinoplanes pyxinae</name>
    <dbReference type="NCBI Taxonomy" id="2997416"/>
    <lineage>
        <taxon>Bacteria</taxon>
        <taxon>Bacillati</taxon>
        <taxon>Actinomycetota</taxon>
        <taxon>Actinomycetes</taxon>
        <taxon>Micromonosporales</taxon>
        <taxon>Micromonosporaceae</taxon>
        <taxon>Paractinoplanes</taxon>
    </lineage>
</organism>
<dbReference type="InterPro" id="IPR039422">
    <property type="entry name" value="MarR/SlyA-like"/>
</dbReference>
<feature type="domain" description="HTH marR-type" evidence="1">
    <location>
        <begin position="6"/>
        <end position="142"/>
    </location>
</feature>
<dbReference type="PROSITE" id="PS50995">
    <property type="entry name" value="HTH_MARR_2"/>
    <property type="match status" value="1"/>
</dbReference>
<dbReference type="EMBL" id="JAPNTZ010000016">
    <property type="protein sequence ID" value="MCY1143648.1"/>
    <property type="molecule type" value="Genomic_DNA"/>
</dbReference>
<dbReference type="PANTHER" id="PTHR33164">
    <property type="entry name" value="TRANSCRIPTIONAL REGULATOR, MARR FAMILY"/>
    <property type="match status" value="1"/>
</dbReference>
<evidence type="ECO:0000259" key="1">
    <source>
        <dbReference type="PROSITE" id="PS50995"/>
    </source>
</evidence>
<comment type="caution">
    <text evidence="2">The sequence shown here is derived from an EMBL/GenBank/DDBJ whole genome shotgun (WGS) entry which is preliminary data.</text>
</comment>
<dbReference type="Proteomes" id="UP001151002">
    <property type="component" value="Unassembled WGS sequence"/>
</dbReference>
<dbReference type="PRINTS" id="PR00598">
    <property type="entry name" value="HTHMARR"/>
</dbReference>
<dbReference type="SUPFAM" id="SSF46785">
    <property type="entry name" value="Winged helix' DNA-binding domain"/>
    <property type="match status" value="1"/>
</dbReference>
<dbReference type="Gene3D" id="1.10.10.10">
    <property type="entry name" value="Winged helix-like DNA-binding domain superfamily/Winged helix DNA-binding domain"/>
    <property type="match status" value="1"/>
</dbReference>
<proteinExistence type="predicted"/>
<dbReference type="RefSeq" id="WP_267568179.1">
    <property type="nucleotide sequence ID" value="NZ_JAPNTZ010000016.1"/>
</dbReference>